<dbReference type="Pfam" id="PF14526">
    <property type="entry name" value="Cass2"/>
    <property type="match status" value="1"/>
</dbReference>
<sequence length="173" mass="20053">MDLQPQQVPRSVVDLPSFTLVGLIRNIIQKEELDPQTGQIGKTYEEYFNNKIHDKIPNRLHPKRTYCMYYEYQNPHDNEEIRYKMILGEVVSEVTDLPDGLVAVKVPAHRYCRFDCGPGPLPKVVIDAWQSLPNLSPQQLGGTRSHDFDFEIYPEDTNTQENIKFELFISLQS</sequence>
<proteinExistence type="predicted"/>
<accession>A0A8S1NGR6</accession>
<dbReference type="EMBL" id="CAJJDN010000056">
    <property type="protein sequence ID" value="CAD8090479.1"/>
    <property type="molecule type" value="Genomic_DNA"/>
</dbReference>
<protein>
    <recommendedName>
        <fullName evidence="1">AraC effector-binding domain-containing protein</fullName>
    </recommendedName>
</protein>
<name>A0A8S1NGR6_9CILI</name>
<dbReference type="OrthoDB" id="287134at2759"/>
<reference evidence="2" key="1">
    <citation type="submission" date="2021-01" db="EMBL/GenBank/DDBJ databases">
        <authorList>
            <consortium name="Genoscope - CEA"/>
            <person name="William W."/>
        </authorList>
    </citation>
    <scope>NUCLEOTIDE SEQUENCE</scope>
</reference>
<organism evidence="2 3">
    <name type="scientific">Paramecium sonneborni</name>
    <dbReference type="NCBI Taxonomy" id="65129"/>
    <lineage>
        <taxon>Eukaryota</taxon>
        <taxon>Sar</taxon>
        <taxon>Alveolata</taxon>
        <taxon>Ciliophora</taxon>
        <taxon>Intramacronucleata</taxon>
        <taxon>Oligohymenophorea</taxon>
        <taxon>Peniculida</taxon>
        <taxon>Parameciidae</taxon>
        <taxon>Paramecium</taxon>
    </lineage>
</organism>
<evidence type="ECO:0000259" key="1">
    <source>
        <dbReference type="SMART" id="SM00871"/>
    </source>
</evidence>
<keyword evidence="3" id="KW-1185">Reference proteome</keyword>
<dbReference type="InterPro" id="IPR029441">
    <property type="entry name" value="Cass2"/>
</dbReference>
<evidence type="ECO:0000313" key="2">
    <source>
        <dbReference type="EMBL" id="CAD8090479.1"/>
    </source>
</evidence>
<dbReference type="InterPro" id="IPR010499">
    <property type="entry name" value="AraC_E-bd"/>
</dbReference>
<dbReference type="InterPro" id="IPR053182">
    <property type="entry name" value="YobU-like_regulator"/>
</dbReference>
<gene>
    <name evidence="2" type="ORF">PSON_ATCC_30995.1.T0560035</name>
</gene>
<evidence type="ECO:0000313" key="3">
    <source>
        <dbReference type="Proteomes" id="UP000692954"/>
    </source>
</evidence>
<dbReference type="PANTHER" id="PTHR36444:SF2">
    <property type="entry name" value="TRANSCRIPTIONAL REGULATOR PROTEIN YOBU-RELATED"/>
    <property type="match status" value="1"/>
</dbReference>
<dbReference type="SMART" id="SM00871">
    <property type="entry name" value="AraC_E_bind"/>
    <property type="match status" value="1"/>
</dbReference>
<dbReference type="PANTHER" id="PTHR36444">
    <property type="entry name" value="TRANSCRIPTIONAL REGULATOR PROTEIN YOBU-RELATED"/>
    <property type="match status" value="1"/>
</dbReference>
<dbReference type="Proteomes" id="UP000692954">
    <property type="component" value="Unassembled WGS sequence"/>
</dbReference>
<comment type="caution">
    <text evidence="2">The sequence shown here is derived from an EMBL/GenBank/DDBJ whole genome shotgun (WGS) entry which is preliminary data.</text>
</comment>
<feature type="domain" description="AraC effector-binding" evidence="1">
    <location>
        <begin position="8"/>
        <end position="172"/>
    </location>
</feature>
<dbReference type="AlphaFoldDB" id="A0A8S1NGR6"/>